<feature type="chain" id="PRO_5005839104" description="Peptidase M23" evidence="1">
    <location>
        <begin position="22"/>
        <end position="188"/>
    </location>
</feature>
<accession>A0A0M9VL21</accession>
<dbReference type="Proteomes" id="UP000037737">
    <property type="component" value="Unassembled WGS sequence"/>
</dbReference>
<gene>
    <name evidence="2" type="ORF">XI38_09335</name>
</gene>
<feature type="signal peptide" evidence="1">
    <location>
        <begin position="1"/>
        <end position="21"/>
    </location>
</feature>
<dbReference type="KEGG" id="mcw:A8L33_14655"/>
<keyword evidence="3" id="KW-1185">Reference proteome</keyword>
<comment type="caution">
    <text evidence="2">The sequence shown here is derived from an EMBL/GenBank/DDBJ whole genome shotgun (WGS) entry which is preliminary data.</text>
</comment>
<keyword evidence="1" id="KW-0732">Signal</keyword>
<sequence>MLALVLVPVALLSGCLFLAAAAIDAFAPRDDDRRVAGYGAEQLTNACTIIGAGRDLGFGERDQTIAVMTAMGESSLRNLPYGDWETNGVRNPDGTPTTSVGLFQQQDGWGTRDQRLDPYTAATLFYAALSEHAPDREELTPTAVAHRVQVNDDPNHYARYWGRAVQVVAAVTAPVPEGEEPGIPSCPA</sequence>
<evidence type="ECO:0000313" key="2">
    <source>
        <dbReference type="EMBL" id="KOS10692.1"/>
    </source>
</evidence>
<proteinExistence type="predicted"/>
<protein>
    <recommendedName>
        <fullName evidence="4">Peptidase M23</fullName>
    </recommendedName>
</protein>
<evidence type="ECO:0000256" key="1">
    <source>
        <dbReference type="SAM" id="SignalP"/>
    </source>
</evidence>
<name>A0A0M9VL21_9MICO</name>
<evidence type="ECO:0008006" key="4">
    <source>
        <dbReference type="Google" id="ProtNLM"/>
    </source>
</evidence>
<dbReference type="PATRIC" id="fig|84292.3.peg.1907"/>
<dbReference type="AlphaFoldDB" id="A0A0M9VL21"/>
<reference evidence="2" key="1">
    <citation type="submission" date="2015-04" db="EMBL/GenBank/DDBJ databases">
        <title>Complete genome sequence of Microbacterium chocolatum SIT 101, a bacterium enantioselectively hydrolyzing mesomeric diesters.</title>
        <authorList>
            <person name="Li X."/>
            <person name="Xu Y."/>
        </authorList>
    </citation>
    <scope>NUCLEOTIDE SEQUENCE [LARGE SCALE GENOMIC DNA]</scope>
    <source>
        <strain evidence="2">SIT 101</strain>
    </source>
</reference>
<dbReference type="EMBL" id="LAVO01000009">
    <property type="protein sequence ID" value="KOS10692.1"/>
    <property type="molecule type" value="Genomic_DNA"/>
</dbReference>
<evidence type="ECO:0000313" key="3">
    <source>
        <dbReference type="Proteomes" id="UP000037737"/>
    </source>
</evidence>
<organism evidence="2 3">
    <name type="scientific">Microbacterium aurantiacum</name>
    <dbReference type="NCBI Taxonomy" id="162393"/>
    <lineage>
        <taxon>Bacteria</taxon>
        <taxon>Bacillati</taxon>
        <taxon>Actinomycetota</taxon>
        <taxon>Actinomycetes</taxon>
        <taxon>Micrococcales</taxon>
        <taxon>Microbacteriaceae</taxon>
        <taxon>Microbacterium</taxon>
    </lineage>
</organism>